<dbReference type="Gene3D" id="3.40.50.10330">
    <property type="entry name" value="Probable inorganic polyphosphate/atp-NAD kinase, domain 1"/>
    <property type="match status" value="1"/>
</dbReference>
<dbReference type="Proteomes" id="UP000509303">
    <property type="component" value="Chromosome"/>
</dbReference>
<dbReference type="InterPro" id="IPR016064">
    <property type="entry name" value="NAD/diacylglycerol_kinase_sf"/>
</dbReference>
<organism evidence="2 3">
    <name type="scientific">Streptomyces buecherae</name>
    <dbReference type="NCBI Taxonomy" id="2763006"/>
    <lineage>
        <taxon>Bacteria</taxon>
        <taxon>Bacillati</taxon>
        <taxon>Actinomycetota</taxon>
        <taxon>Actinomycetes</taxon>
        <taxon>Kitasatosporales</taxon>
        <taxon>Streptomycetaceae</taxon>
        <taxon>Streptomyces</taxon>
    </lineage>
</organism>
<feature type="compositionally biased region" description="Low complexity" evidence="1">
    <location>
        <begin position="142"/>
        <end position="199"/>
    </location>
</feature>
<reference evidence="2 3" key="1">
    <citation type="submission" date="2020-06" db="EMBL/GenBank/DDBJ databases">
        <title>Genome mining for natural products.</title>
        <authorList>
            <person name="Zhang B."/>
            <person name="Shi J."/>
            <person name="Ge H."/>
        </authorList>
    </citation>
    <scope>NUCLEOTIDE SEQUENCE [LARGE SCALE GENOMIC DNA]</scope>
    <source>
        <strain evidence="2 3">NA00687</strain>
    </source>
</reference>
<sequence length="370" mass="38159">MIIDPGARRVDGESVRIAKDVLCARATTKICLPDGLEEVTRALARRGGRRPVVVGDDRALLRVVTLLHRERTLATTPLAMVPVGPPAEVALASALGIPTDAVRAARTVIDGFDRRLDLLVDDSDGVVIGELSVPYGGAHPVDAAGPPGSARAAQAARPAAPAADAGPATGPGAAQAPELAPGRAAGDAAPGAERAPGADGETRAGADDGRVPRQRQGRESVADRPQPWWSPAARTARTALTLLTTPVAGRAGAGGPPARRARPSLVRLRVEADGVLLADLDHPVERVSVATRPLFGGAPARPPDGAPRSRGLAEVVVYGHASGSPVRLGARAITVSGPDFHYRADTVTAGPVRTRTWRLLPDAWSVTLPR</sequence>
<evidence type="ECO:0008006" key="4">
    <source>
        <dbReference type="Google" id="ProtNLM"/>
    </source>
</evidence>
<feature type="compositionally biased region" description="Basic and acidic residues" evidence="1">
    <location>
        <begin position="200"/>
        <end position="222"/>
    </location>
</feature>
<keyword evidence="3" id="KW-1185">Reference proteome</keyword>
<protein>
    <recommendedName>
        <fullName evidence="4">Diacylglycerol kinase</fullName>
    </recommendedName>
</protein>
<feature type="region of interest" description="Disordered" evidence="1">
    <location>
        <begin position="139"/>
        <end position="233"/>
    </location>
</feature>
<dbReference type="SUPFAM" id="SSF111331">
    <property type="entry name" value="NAD kinase/diacylglycerol kinase-like"/>
    <property type="match status" value="1"/>
</dbReference>
<evidence type="ECO:0000256" key="1">
    <source>
        <dbReference type="SAM" id="MobiDB-lite"/>
    </source>
</evidence>
<dbReference type="EMBL" id="CP054929">
    <property type="protein sequence ID" value="QKW54643.1"/>
    <property type="molecule type" value="Genomic_DNA"/>
</dbReference>
<name>A0A7H8NJ96_9ACTN</name>
<dbReference type="InterPro" id="IPR017438">
    <property type="entry name" value="ATP-NAD_kinase_N"/>
</dbReference>
<evidence type="ECO:0000313" key="3">
    <source>
        <dbReference type="Proteomes" id="UP000509303"/>
    </source>
</evidence>
<dbReference type="AlphaFoldDB" id="A0A7H8NJ96"/>
<dbReference type="RefSeq" id="WP_176166285.1">
    <property type="nucleotide sequence ID" value="NZ_CP054929.1"/>
</dbReference>
<gene>
    <name evidence="2" type="ORF">HUT08_19960</name>
</gene>
<accession>A0A7H8NJ96</accession>
<evidence type="ECO:0000313" key="2">
    <source>
        <dbReference type="EMBL" id="QKW54643.1"/>
    </source>
</evidence>
<proteinExistence type="predicted"/>